<dbReference type="HOGENOM" id="CLU_023194_7_2_1"/>
<dbReference type="EMBL" id="GG698896">
    <property type="protein sequence ID" value="EEU48975.1"/>
    <property type="molecule type" value="Genomic_DNA"/>
</dbReference>
<evidence type="ECO:0000256" key="5">
    <source>
        <dbReference type="ARBA" id="ARBA00049233"/>
    </source>
</evidence>
<dbReference type="Pfam" id="PF01408">
    <property type="entry name" value="GFO_IDH_MocA"/>
    <property type="match status" value="1"/>
</dbReference>
<dbReference type="PANTHER" id="PTHR22604">
    <property type="entry name" value="OXIDOREDUCTASES"/>
    <property type="match status" value="1"/>
</dbReference>
<dbReference type="SUPFAM" id="SSF55347">
    <property type="entry name" value="Glyceraldehyde-3-phosphate dehydrogenase-like, C-terminal domain"/>
    <property type="match status" value="1"/>
</dbReference>
<dbReference type="PANTHER" id="PTHR22604:SF115">
    <property type="entry name" value="DIHYDRODIOL DEHYDROGENASE, PUTATIVE (AFU_ORTHOLOGUE AFUA_1G07520)-RELATED"/>
    <property type="match status" value="1"/>
</dbReference>
<feature type="domain" description="Gfo/Idh/MocA-like oxidoreductase N-terminal" evidence="6">
    <location>
        <begin position="48"/>
        <end position="109"/>
    </location>
</feature>
<dbReference type="VEuPathDB" id="FungiDB:NECHADRAFT_75681"/>
<sequence length="263" mass="29076">MSSPRIIRWGILATGEIAKTLFPTCHCCRVFVFLGLPRKIVLEEPGTASASAYGSHSERTQDDNVDIIHVATPHSHHYQNVMMCLEAGKNVLCEKAFTVNSAHVKRLAEGHIGNVKRVKADCNFATDPEETFKGGKHRLVNPALAGGALLDLGVYSLTWPFLALHLTQPIETRKRHGVQAVMEKYPPDHLADETTTMLLTAQLLWEADEAALALMEGRKEGRLTTLEESIAMMEVMDEVRRQGGLQYSDEIESVEYPVKLGSG</sequence>
<dbReference type="SUPFAM" id="SSF51735">
    <property type="entry name" value="NAD(P)-binding Rossmann-fold domains"/>
    <property type="match status" value="1"/>
</dbReference>
<dbReference type="InterPro" id="IPR050984">
    <property type="entry name" value="Gfo/Idh/MocA_domain"/>
</dbReference>
<organism evidence="7 8">
    <name type="scientific">Fusarium vanettenii (strain ATCC MYA-4622 / CBS 123669 / FGSC 9596 / NRRL 45880 / 77-13-4)</name>
    <name type="common">Fusarium solani subsp. pisi</name>
    <dbReference type="NCBI Taxonomy" id="660122"/>
    <lineage>
        <taxon>Eukaryota</taxon>
        <taxon>Fungi</taxon>
        <taxon>Dikarya</taxon>
        <taxon>Ascomycota</taxon>
        <taxon>Pezizomycotina</taxon>
        <taxon>Sordariomycetes</taxon>
        <taxon>Hypocreomycetidae</taxon>
        <taxon>Hypocreales</taxon>
        <taxon>Nectriaceae</taxon>
        <taxon>Fusarium</taxon>
        <taxon>Fusarium solani species complex</taxon>
        <taxon>Fusarium vanettenii</taxon>
    </lineage>
</organism>
<evidence type="ECO:0000259" key="6">
    <source>
        <dbReference type="Pfam" id="PF01408"/>
    </source>
</evidence>
<keyword evidence="8" id="KW-1185">Reference proteome</keyword>
<dbReference type="InterPro" id="IPR000683">
    <property type="entry name" value="Gfo/Idh/MocA-like_OxRdtase_N"/>
</dbReference>
<dbReference type="InParanoid" id="C7YJH6"/>
<dbReference type="Gene3D" id="3.40.50.720">
    <property type="entry name" value="NAD(P)-binding Rossmann-like Domain"/>
    <property type="match status" value="1"/>
</dbReference>
<gene>
    <name evidence="7" type="ORF">NECHADRAFT_75681</name>
</gene>
<evidence type="ECO:0000256" key="1">
    <source>
        <dbReference type="ARBA" id="ARBA00010928"/>
    </source>
</evidence>
<dbReference type="GeneID" id="9676609"/>
<evidence type="ECO:0000256" key="3">
    <source>
        <dbReference type="ARBA" id="ARBA00038984"/>
    </source>
</evidence>
<evidence type="ECO:0000256" key="2">
    <source>
        <dbReference type="ARBA" id="ARBA00023002"/>
    </source>
</evidence>
<dbReference type="eggNOG" id="KOG2741">
    <property type="taxonomic scope" value="Eukaryota"/>
</dbReference>
<dbReference type="InterPro" id="IPR036291">
    <property type="entry name" value="NAD(P)-bd_dom_sf"/>
</dbReference>
<dbReference type="GO" id="GO:0000166">
    <property type="term" value="F:nucleotide binding"/>
    <property type="evidence" value="ECO:0007669"/>
    <property type="project" value="InterPro"/>
</dbReference>
<evidence type="ECO:0000256" key="4">
    <source>
        <dbReference type="ARBA" id="ARBA00042988"/>
    </source>
</evidence>
<dbReference type="KEGG" id="nhe:NECHADRAFT_75681"/>
<comment type="similarity">
    <text evidence="1">Belongs to the Gfo/Idh/MocA family.</text>
</comment>
<dbReference type="RefSeq" id="XP_003054688.1">
    <property type="nucleotide sequence ID" value="XM_003054642.1"/>
</dbReference>
<dbReference type="OMA" id="HFIFREN"/>
<dbReference type="EC" id="1.1.1.179" evidence="3"/>
<accession>C7YJH6</accession>
<dbReference type="GO" id="GO:0047837">
    <property type="term" value="F:D-xylose 1-dehydrogenase (NADP+) activity"/>
    <property type="evidence" value="ECO:0007669"/>
    <property type="project" value="UniProtKB-EC"/>
</dbReference>
<keyword evidence="2" id="KW-0560">Oxidoreductase</keyword>
<reference evidence="7 8" key="1">
    <citation type="journal article" date="2009" name="PLoS Genet.">
        <title>The genome of Nectria haematococca: contribution of supernumerary chromosomes to gene expansion.</title>
        <authorList>
            <person name="Coleman J.J."/>
            <person name="Rounsley S.D."/>
            <person name="Rodriguez-Carres M."/>
            <person name="Kuo A."/>
            <person name="Wasmann C.C."/>
            <person name="Grimwood J."/>
            <person name="Schmutz J."/>
            <person name="Taga M."/>
            <person name="White G.J."/>
            <person name="Zhou S."/>
            <person name="Schwartz D.C."/>
            <person name="Freitag M."/>
            <person name="Ma L.J."/>
            <person name="Danchin E.G."/>
            <person name="Henrissat B."/>
            <person name="Coutinho P.M."/>
            <person name="Nelson D.R."/>
            <person name="Straney D."/>
            <person name="Napoli C.A."/>
            <person name="Barker B.M."/>
            <person name="Gribskov M."/>
            <person name="Rep M."/>
            <person name="Kroken S."/>
            <person name="Molnar I."/>
            <person name="Rensing C."/>
            <person name="Kennell J.C."/>
            <person name="Zamora J."/>
            <person name="Farman M.L."/>
            <person name="Selker E.U."/>
            <person name="Salamov A."/>
            <person name="Shapiro H."/>
            <person name="Pangilinan J."/>
            <person name="Lindquist E."/>
            <person name="Lamers C."/>
            <person name="Grigoriev I.V."/>
            <person name="Geiser D.M."/>
            <person name="Covert S.F."/>
            <person name="Temporini E."/>
            <person name="Vanetten H.D."/>
        </authorList>
    </citation>
    <scope>NUCLEOTIDE SEQUENCE [LARGE SCALE GENOMIC DNA]</scope>
    <source>
        <strain evidence="8">ATCC MYA-4622 / CBS 123669 / FGSC 9596 / NRRL 45880 / 77-13-4</strain>
    </source>
</reference>
<evidence type="ECO:0000313" key="8">
    <source>
        <dbReference type="Proteomes" id="UP000005206"/>
    </source>
</evidence>
<dbReference type="OrthoDB" id="2129491at2759"/>
<dbReference type="AlphaFoldDB" id="C7YJH6"/>
<evidence type="ECO:0000313" key="7">
    <source>
        <dbReference type="EMBL" id="EEU48975.1"/>
    </source>
</evidence>
<dbReference type="Gene3D" id="3.30.360.10">
    <property type="entry name" value="Dihydrodipicolinate Reductase, domain 2"/>
    <property type="match status" value="2"/>
</dbReference>
<proteinExistence type="inferred from homology"/>
<dbReference type="Proteomes" id="UP000005206">
    <property type="component" value="Chromosome 1"/>
</dbReference>
<protein>
    <recommendedName>
        <fullName evidence="3">D-xylose 1-dehydrogenase (NADP(+), D-xylono-1,5-lactone-forming)</fullName>
        <ecNumber evidence="3">1.1.1.179</ecNumber>
    </recommendedName>
    <alternativeName>
        <fullName evidence="4">D-xylose-NADP dehydrogenase</fullName>
    </alternativeName>
</protein>
<name>C7YJH6_FUSV7</name>
<dbReference type="STRING" id="660122.C7YJH6"/>
<comment type="catalytic activity">
    <reaction evidence="5">
        <text>D-xylose + NADP(+) = D-xylono-1,5-lactone + NADPH + H(+)</text>
        <dbReference type="Rhea" id="RHEA:22000"/>
        <dbReference type="ChEBI" id="CHEBI:15378"/>
        <dbReference type="ChEBI" id="CHEBI:15867"/>
        <dbReference type="ChEBI" id="CHEBI:53455"/>
        <dbReference type="ChEBI" id="CHEBI:57783"/>
        <dbReference type="ChEBI" id="CHEBI:58349"/>
        <dbReference type="EC" id="1.1.1.179"/>
    </reaction>
</comment>